<organism evidence="2 3">
    <name type="scientific">Lishizhenia tianjinensis</name>
    <dbReference type="NCBI Taxonomy" id="477690"/>
    <lineage>
        <taxon>Bacteria</taxon>
        <taxon>Pseudomonadati</taxon>
        <taxon>Bacteroidota</taxon>
        <taxon>Flavobacteriia</taxon>
        <taxon>Flavobacteriales</taxon>
        <taxon>Crocinitomicaceae</taxon>
        <taxon>Lishizhenia</taxon>
    </lineage>
</organism>
<sequence length="379" mass="43957">MGQQMRIGVVRSHDIDRVIFSYYNGSYNVYGDTARLKTILPNEFVDIRYRANDKVELLFGVQSLGIFDSIQLKQTGKDYGLRLTPKSPNRHEKQYLDDFVIFGKRGHLTIVNLVQEHHYLAGVVESEGGGGKPLEYYKAQAVISRTYARDRLDRHRRDGFQLCDQVHCQAYHNRQKYTPSIDTAVLATVGEVMVDEDLHLVEGFFHANCGGQTTWTDYVWRNRIPYLAPIQDSFCIYTVQANYTTRVPKAQWRNYLVNQLGYPENDPVYGPLLYNFIQYDRQKYFQDESTGIKLTSLRYKFKLKSTFFSCYEDGDDVVIVGKGYGHGVGLCQEGAMEMAKRGFTYEQILKFYFSNIEVIGNYNEIFFTQENQQKDNELL</sequence>
<evidence type="ECO:0000259" key="1">
    <source>
        <dbReference type="Pfam" id="PF08486"/>
    </source>
</evidence>
<dbReference type="Pfam" id="PF08486">
    <property type="entry name" value="SpoIID"/>
    <property type="match status" value="1"/>
</dbReference>
<dbReference type="AlphaFoldDB" id="A0A1I6XXX4"/>
<proteinExistence type="predicted"/>
<name>A0A1I6XXX4_9FLAO</name>
<dbReference type="InterPro" id="IPR013693">
    <property type="entry name" value="SpoIID/LytB_N"/>
</dbReference>
<dbReference type="Proteomes" id="UP000236454">
    <property type="component" value="Unassembled WGS sequence"/>
</dbReference>
<feature type="domain" description="Sporulation stage II protein D amidase enhancer LytB N-terminal" evidence="1">
    <location>
        <begin position="105"/>
        <end position="194"/>
    </location>
</feature>
<dbReference type="EMBL" id="FPAS01000001">
    <property type="protein sequence ID" value="SFT42862.1"/>
    <property type="molecule type" value="Genomic_DNA"/>
</dbReference>
<dbReference type="STRING" id="477690.SAMN05216474_0512"/>
<gene>
    <name evidence="2" type="ORF">SAMN05216474_0512</name>
</gene>
<evidence type="ECO:0000313" key="2">
    <source>
        <dbReference type="EMBL" id="SFT42862.1"/>
    </source>
</evidence>
<protein>
    <submittedName>
        <fullName evidence="2">Stage II sporulation protein D</fullName>
    </submittedName>
</protein>
<keyword evidence="3" id="KW-1185">Reference proteome</keyword>
<dbReference type="GO" id="GO:0030435">
    <property type="term" value="P:sporulation resulting in formation of a cellular spore"/>
    <property type="evidence" value="ECO:0007669"/>
    <property type="project" value="InterPro"/>
</dbReference>
<reference evidence="2 3" key="1">
    <citation type="submission" date="2016-10" db="EMBL/GenBank/DDBJ databases">
        <authorList>
            <person name="de Groot N.N."/>
        </authorList>
    </citation>
    <scope>NUCLEOTIDE SEQUENCE [LARGE SCALE GENOMIC DNA]</scope>
    <source>
        <strain evidence="2 3">CGMCC 1.7005</strain>
    </source>
</reference>
<dbReference type="NCBIfam" id="TIGR02669">
    <property type="entry name" value="SpoIID_LytB"/>
    <property type="match status" value="1"/>
</dbReference>
<accession>A0A1I6XXX4</accession>
<dbReference type="InterPro" id="IPR013486">
    <property type="entry name" value="SpoIID/LytB"/>
</dbReference>
<evidence type="ECO:0000313" key="3">
    <source>
        <dbReference type="Proteomes" id="UP000236454"/>
    </source>
</evidence>